<comment type="caution">
    <text evidence="8">The sequence shown here is derived from an EMBL/GenBank/DDBJ whole genome shotgun (WGS) entry which is preliminary data.</text>
</comment>
<sequence>MWELWLLVSLAKANLSWELYKEAAQSPLLQTDFLRAKRQSSHAALLLHDANCPHCRQALPELAAIAEQLQGEPVVLAHADCTHSKDIMKRTFNLEGFPGFLFWRQQSGSLDEVVDKMFVVDTDMDFILRASRLANLGQERDRSRLALAGQEVTVRRADDKDMTLQVETSKKQLVWLPHEVVLQQGRRVPYRRSEGAARYRNVWEKELMLQFVQRLMKPLVSPLNSLNQLEELSLVLCAPLTRGFLEAAVAHQLTLRAFQTNKCDEFGEGQHVLVYSPASLQWTAVPERAKAAVTVADQEVVEDDQNLVAWVAQHHYPGITALGLRNFHLWVSAGRPTVLLAVNKHDIESNILVEMQLKKVAPPTASGGMELYTYRERDRFLGVADGRLPGFEYFGVRANELPRVVAFDDSEHWVEDRDYLTAERLAEHLPRVARMWRMSGTPRGYALWVAKQFVTFYLRLDRQAGASLGYPGRCLVVFSLAVLVWIQGWLLILAVRSIALNIRKVFEGDDAVNAARKGLENKKDK</sequence>
<dbReference type="EMBL" id="CAUJNA010003207">
    <property type="protein sequence ID" value="CAJ1395750.1"/>
    <property type="molecule type" value="Genomic_DNA"/>
</dbReference>
<evidence type="ECO:0000259" key="7">
    <source>
        <dbReference type="PROSITE" id="PS51352"/>
    </source>
</evidence>
<dbReference type="PROSITE" id="PS51352">
    <property type="entry name" value="THIOREDOXIN_2"/>
    <property type="match status" value="1"/>
</dbReference>
<feature type="domain" description="Thioredoxin" evidence="7">
    <location>
        <begin position="8"/>
        <end position="138"/>
    </location>
</feature>
<dbReference type="InterPro" id="IPR052250">
    <property type="entry name" value="PDI_TMX3"/>
</dbReference>
<evidence type="ECO:0000256" key="5">
    <source>
        <dbReference type="SAM" id="Phobius"/>
    </source>
</evidence>
<evidence type="ECO:0000256" key="1">
    <source>
        <dbReference type="ARBA" id="ARBA00004167"/>
    </source>
</evidence>
<organism evidence="8 9">
    <name type="scientific">Effrenium voratum</name>
    <dbReference type="NCBI Taxonomy" id="2562239"/>
    <lineage>
        <taxon>Eukaryota</taxon>
        <taxon>Sar</taxon>
        <taxon>Alveolata</taxon>
        <taxon>Dinophyceae</taxon>
        <taxon>Suessiales</taxon>
        <taxon>Symbiodiniaceae</taxon>
        <taxon>Effrenium</taxon>
    </lineage>
</organism>
<evidence type="ECO:0000313" key="8">
    <source>
        <dbReference type="EMBL" id="CAJ1395750.1"/>
    </source>
</evidence>
<name>A0AA36N271_9DINO</name>
<comment type="subcellular location">
    <subcellularLocation>
        <location evidence="1">Membrane</location>
        <topology evidence="1">Single-pass membrane protein</topology>
    </subcellularLocation>
</comment>
<accession>A0AA36N271</accession>
<reference evidence="8" key="1">
    <citation type="submission" date="2023-08" db="EMBL/GenBank/DDBJ databases">
        <authorList>
            <person name="Chen Y."/>
            <person name="Shah S."/>
            <person name="Dougan E. K."/>
            <person name="Thang M."/>
            <person name="Chan C."/>
        </authorList>
    </citation>
    <scope>NUCLEOTIDE SEQUENCE</scope>
</reference>
<dbReference type="InterPro" id="IPR036249">
    <property type="entry name" value="Thioredoxin-like_sf"/>
</dbReference>
<dbReference type="Proteomes" id="UP001178507">
    <property type="component" value="Unassembled WGS sequence"/>
</dbReference>
<dbReference type="PANTHER" id="PTHR46426:SF1">
    <property type="entry name" value="PROTEIN DISULFIDE-ISOMERASE TMX3"/>
    <property type="match status" value="1"/>
</dbReference>
<dbReference type="AlphaFoldDB" id="A0AA36N271"/>
<dbReference type="SUPFAM" id="SSF52833">
    <property type="entry name" value="Thioredoxin-like"/>
    <property type="match status" value="1"/>
</dbReference>
<keyword evidence="3 5" id="KW-1133">Transmembrane helix</keyword>
<feature type="signal peptide" evidence="6">
    <location>
        <begin position="1"/>
        <end position="16"/>
    </location>
</feature>
<proteinExistence type="predicted"/>
<evidence type="ECO:0000256" key="2">
    <source>
        <dbReference type="ARBA" id="ARBA00022692"/>
    </source>
</evidence>
<evidence type="ECO:0000256" key="4">
    <source>
        <dbReference type="ARBA" id="ARBA00023136"/>
    </source>
</evidence>
<dbReference type="GO" id="GO:0016020">
    <property type="term" value="C:membrane"/>
    <property type="evidence" value="ECO:0007669"/>
    <property type="project" value="UniProtKB-SubCell"/>
</dbReference>
<keyword evidence="6" id="KW-0732">Signal</keyword>
<gene>
    <name evidence="8" type="ORF">EVOR1521_LOCUS20111</name>
</gene>
<dbReference type="PANTHER" id="PTHR46426">
    <property type="entry name" value="PROTEIN DISULFIDE-ISOMERASE TMX3"/>
    <property type="match status" value="1"/>
</dbReference>
<dbReference type="Gene3D" id="3.40.30.10">
    <property type="entry name" value="Glutaredoxin"/>
    <property type="match status" value="1"/>
</dbReference>
<evidence type="ECO:0000313" key="9">
    <source>
        <dbReference type="Proteomes" id="UP001178507"/>
    </source>
</evidence>
<feature type="transmembrane region" description="Helical" evidence="5">
    <location>
        <begin position="475"/>
        <end position="495"/>
    </location>
</feature>
<protein>
    <recommendedName>
        <fullName evidence="7">Thioredoxin domain-containing protein</fullName>
    </recommendedName>
</protein>
<dbReference type="GO" id="GO:0005783">
    <property type="term" value="C:endoplasmic reticulum"/>
    <property type="evidence" value="ECO:0007669"/>
    <property type="project" value="TreeGrafter"/>
</dbReference>
<dbReference type="InterPro" id="IPR013766">
    <property type="entry name" value="Thioredoxin_domain"/>
</dbReference>
<keyword evidence="4 5" id="KW-0472">Membrane</keyword>
<dbReference type="CDD" id="cd02961">
    <property type="entry name" value="PDI_a_family"/>
    <property type="match status" value="1"/>
</dbReference>
<keyword evidence="9" id="KW-1185">Reference proteome</keyword>
<evidence type="ECO:0000256" key="3">
    <source>
        <dbReference type="ARBA" id="ARBA00022989"/>
    </source>
</evidence>
<evidence type="ECO:0000256" key="6">
    <source>
        <dbReference type="SAM" id="SignalP"/>
    </source>
</evidence>
<keyword evidence="2 5" id="KW-0812">Transmembrane</keyword>
<dbReference type="Pfam" id="PF00085">
    <property type="entry name" value="Thioredoxin"/>
    <property type="match status" value="1"/>
</dbReference>
<feature type="chain" id="PRO_5041404188" description="Thioredoxin domain-containing protein" evidence="6">
    <location>
        <begin position="17"/>
        <end position="525"/>
    </location>
</feature>